<dbReference type="STRING" id="1742973.COMA2_240023"/>
<protein>
    <submittedName>
        <fullName evidence="2">Uncharacterized protein</fullName>
    </submittedName>
</protein>
<evidence type="ECO:0000313" key="2">
    <source>
        <dbReference type="EMBL" id="CUS36544.1"/>
    </source>
</evidence>
<dbReference type="EMBL" id="CZPZ01000017">
    <property type="protein sequence ID" value="CUS36544.1"/>
    <property type="molecule type" value="Genomic_DNA"/>
</dbReference>
<evidence type="ECO:0000256" key="1">
    <source>
        <dbReference type="SAM" id="Phobius"/>
    </source>
</evidence>
<keyword evidence="1" id="KW-0812">Transmembrane</keyword>
<dbReference type="AlphaFoldDB" id="A0A0S4LIZ0"/>
<name>A0A0S4LIZ0_9BACT</name>
<evidence type="ECO:0000313" key="3">
    <source>
        <dbReference type="Proteomes" id="UP000198736"/>
    </source>
</evidence>
<proteinExistence type="predicted"/>
<keyword evidence="3" id="KW-1185">Reference proteome</keyword>
<feature type="transmembrane region" description="Helical" evidence="1">
    <location>
        <begin position="42"/>
        <end position="62"/>
    </location>
</feature>
<reference evidence="3" key="1">
    <citation type="submission" date="2015-10" db="EMBL/GenBank/DDBJ databases">
        <authorList>
            <person name="Luecker S."/>
            <person name="Luecker S."/>
        </authorList>
    </citation>
    <scope>NUCLEOTIDE SEQUENCE [LARGE SCALE GENOMIC DNA]</scope>
</reference>
<accession>A0A0S4LIZ0</accession>
<dbReference type="Proteomes" id="UP000198736">
    <property type="component" value="Unassembled WGS sequence"/>
</dbReference>
<gene>
    <name evidence="2" type="ORF">COMA2_240023</name>
</gene>
<keyword evidence="1" id="KW-1133">Transmembrane helix</keyword>
<sequence length="73" mass="8566">MGPFKLTAVGLLLRSEYRVGRPRFQILRSGPHSPALRFNAGWMAHVVFLLEIWLTIFPHHWYSFYSADRESFS</sequence>
<organism evidence="2 3">
    <name type="scientific">Candidatus Nitrospira nitrificans</name>
    <dbReference type="NCBI Taxonomy" id="1742973"/>
    <lineage>
        <taxon>Bacteria</taxon>
        <taxon>Pseudomonadati</taxon>
        <taxon>Nitrospirota</taxon>
        <taxon>Nitrospiria</taxon>
        <taxon>Nitrospirales</taxon>
        <taxon>Nitrospiraceae</taxon>
        <taxon>Nitrospira</taxon>
    </lineage>
</organism>
<keyword evidence="1" id="KW-0472">Membrane</keyword>